<protein>
    <submittedName>
        <fullName evidence="3">Uncharacterized protein</fullName>
    </submittedName>
</protein>
<dbReference type="AlphaFoldDB" id="A0A9P4L3L6"/>
<evidence type="ECO:0000256" key="2">
    <source>
        <dbReference type="SAM" id="Phobius"/>
    </source>
</evidence>
<gene>
    <name evidence="3" type="ORF">K460DRAFT_208773</name>
</gene>
<evidence type="ECO:0000313" key="4">
    <source>
        <dbReference type="Proteomes" id="UP000800039"/>
    </source>
</evidence>
<dbReference type="Proteomes" id="UP000800039">
    <property type="component" value="Unassembled WGS sequence"/>
</dbReference>
<feature type="compositionally biased region" description="Low complexity" evidence="1">
    <location>
        <begin position="103"/>
        <end position="118"/>
    </location>
</feature>
<name>A0A9P4L3L6_9PLEO</name>
<feature type="compositionally biased region" description="Low complexity" evidence="1">
    <location>
        <begin position="172"/>
        <end position="183"/>
    </location>
</feature>
<dbReference type="OrthoDB" id="5400539at2759"/>
<dbReference type="EMBL" id="ML976620">
    <property type="protein sequence ID" value="KAF1840454.1"/>
    <property type="molecule type" value="Genomic_DNA"/>
</dbReference>
<keyword evidence="2" id="KW-1133">Transmembrane helix</keyword>
<keyword evidence="4" id="KW-1185">Reference proteome</keyword>
<keyword evidence="2" id="KW-0472">Membrane</keyword>
<feature type="transmembrane region" description="Helical" evidence="2">
    <location>
        <begin position="39"/>
        <end position="60"/>
    </location>
</feature>
<feature type="region of interest" description="Disordered" evidence="1">
    <location>
        <begin position="103"/>
        <end position="203"/>
    </location>
</feature>
<feature type="compositionally biased region" description="Polar residues" evidence="1">
    <location>
        <begin position="184"/>
        <end position="196"/>
    </location>
</feature>
<comment type="caution">
    <text evidence="3">The sequence shown here is derived from an EMBL/GenBank/DDBJ whole genome shotgun (WGS) entry which is preliminary data.</text>
</comment>
<organism evidence="3 4">
    <name type="scientific">Cucurbitaria berberidis CBS 394.84</name>
    <dbReference type="NCBI Taxonomy" id="1168544"/>
    <lineage>
        <taxon>Eukaryota</taxon>
        <taxon>Fungi</taxon>
        <taxon>Dikarya</taxon>
        <taxon>Ascomycota</taxon>
        <taxon>Pezizomycotina</taxon>
        <taxon>Dothideomycetes</taxon>
        <taxon>Pleosporomycetidae</taxon>
        <taxon>Pleosporales</taxon>
        <taxon>Pleosporineae</taxon>
        <taxon>Cucurbitariaceae</taxon>
        <taxon>Cucurbitaria</taxon>
    </lineage>
</organism>
<proteinExistence type="predicted"/>
<dbReference type="GeneID" id="63844501"/>
<sequence>MVLAKRYCVQYDSGQLRCYGEDGFWYTDVSSIRNRKGLIIKWIFLAVIFLLFMYFIGGYIHAKNRMRKGLPLLAYHRFLVSGSDRRRYGQGGVPQNHFTFYQTQQQQQPYHPNAPYQQRQDGAWAEPPPLYQNNDAPPQYFPPPGATKAHPNQAGGAGAMEMPQYGGGPQGGPQQSGVVGGSSTADVEQGQQTQQLPPRPQAAKAKILGLVERFRR</sequence>
<accession>A0A9P4L3L6</accession>
<keyword evidence="2" id="KW-0812">Transmembrane</keyword>
<evidence type="ECO:0000256" key="1">
    <source>
        <dbReference type="SAM" id="MobiDB-lite"/>
    </source>
</evidence>
<dbReference type="RefSeq" id="XP_040783017.1">
    <property type="nucleotide sequence ID" value="XM_040927249.1"/>
</dbReference>
<reference evidence="3" key="1">
    <citation type="submission" date="2020-01" db="EMBL/GenBank/DDBJ databases">
        <authorList>
            <consortium name="DOE Joint Genome Institute"/>
            <person name="Haridas S."/>
            <person name="Albert R."/>
            <person name="Binder M."/>
            <person name="Bloem J."/>
            <person name="Labutti K."/>
            <person name="Salamov A."/>
            <person name="Andreopoulos B."/>
            <person name="Baker S.E."/>
            <person name="Barry K."/>
            <person name="Bills G."/>
            <person name="Bluhm B.H."/>
            <person name="Cannon C."/>
            <person name="Castanera R."/>
            <person name="Culley D.E."/>
            <person name="Daum C."/>
            <person name="Ezra D."/>
            <person name="Gonzalez J.B."/>
            <person name="Henrissat B."/>
            <person name="Kuo A."/>
            <person name="Liang C."/>
            <person name="Lipzen A."/>
            <person name="Lutzoni F."/>
            <person name="Magnuson J."/>
            <person name="Mondo S."/>
            <person name="Nolan M."/>
            <person name="Ohm R."/>
            <person name="Pangilinan J."/>
            <person name="Park H.-J."/>
            <person name="Ramirez L."/>
            <person name="Alfaro M."/>
            <person name="Sun H."/>
            <person name="Tritt A."/>
            <person name="Yoshinaga Y."/>
            <person name="Zwiers L.-H."/>
            <person name="Turgeon B.G."/>
            <person name="Goodwin S.B."/>
            <person name="Spatafora J.W."/>
            <person name="Crous P.W."/>
            <person name="Grigoriev I.V."/>
        </authorList>
    </citation>
    <scope>NUCLEOTIDE SEQUENCE</scope>
    <source>
        <strain evidence="3">CBS 394.84</strain>
    </source>
</reference>
<evidence type="ECO:0000313" key="3">
    <source>
        <dbReference type="EMBL" id="KAF1840454.1"/>
    </source>
</evidence>